<name>A0ACC2JU68_9PEZI</name>
<sequence>MQLVSLESERRELRGIVRRSKEFLKEPRAEPAWNDAVHHPLLELAVRHSTDVAVENVTRANVAKPFIPPANGHVQLPLNGKMIDYALVLHPPGNNDGQDKGLSERISRFVDQLSPRTFNQSTYGPLNLSPAGIFIKTKADLESRPEGHVQLGIWLASWFLRIELFPQPPSTSPELQQRQEGSAVPPVLPVLIVVADTWELWFALRKETDFEVCGPLEIGRTRNTEECYRLLAALRVLVDWMSSDFREWVEGIV</sequence>
<evidence type="ECO:0000313" key="2">
    <source>
        <dbReference type="Proteomes" id="UP001153332"/>
    </source>
</evidence>
<protein>
    <submittedName>
        <fullName evidence="1">Uncharacterized protein</fullName>
    </submittedName>
</protein>
<keyword evidence="2" id="KW-1185">Reference proteome</keyword>
<organism evidence="1 2">
    <name type="scientific">Lasiodiplodia mahajangana</name>
    <dbReference type="NCBI Taxonomy" id="1108764"/>
    <lineage>
        <taxon>Eukaryota</taxon>
        <taxon>Fungi</taxon>
        <taxon>Dikarya</taxon>
        <taxon>Ascomycota</taxon>
        <taxon>Pezizomycotina</taxon>
        <taxon>Dothideomycetes</taxon>
        <taxon>Dothideomycetes incertae sedis</taxon>
        <taxon>Botryosphaeriales</taxon>
        <taxon>Botryosphaeriaceae</taxon>
        <taxon>Lasiodiplodia</taxon>
    </lineage>
</organism>
<comment type="caution">
    <text evidence="1">The sequence shown here is derived from an EMBL/GenBank/DDBJ whole genome shotgun (WGS) entry which is preliminary data.</text>
</comment>
<evidence type="ECO:0000313" key="1">
    <source>
        <dbReference type="EMBL" id="KAJ8131075.1"/>
    </source>
</evidence>
<dbReference type="Proteomes" id="UP001153332">
    <property type="component" value="Unassembled WGS sequence"/>
</dbReference>
<gene>
    <name evidence="1" type="ORF">O1611_g2557</name>
</gene>
<reference evidence="1" key="1">
    <citation type="submission" date="2022-12" db="EMBL/GenBank/DDBJ databases">
        <title>Genome Sequence of Lasiodiplodia mahajangana.</title>
        <authorList>
            <person name="Buettner E."/>
        </authorList>
    </citation>
    <scope>NUCLEOTIDE SEQUENCE</scope>
    <source>
        <strain evidence="1">VT137</strain>
    </source>
</reference>
<proteinExistence type="predicted"/>
<accession>A0ACC2JU68</accession>
<dbReference type="EMBL" id="JAPUUL010000364">
    <property type="protein sequence ID" value="KAJ8131075.1"/>
    <property type="molecule type" value="Genomic_DNA"/>
</dbReference>